<evidence type="ECO:0000259" key="3">
    <source>
        <dbReference type="Pfam" id="PF08929"/>
    </source>
</evidence>
<evidence type="ECO:0000256" key="1">
    <source>
        <dbReference type="SAM" id="Coils"/>
    </source>
</evidence>
<evidence type="ECO:0008006" key="6">
    <source>
        <dbReference type="Google" id="ProtNLM"/>
    </source>
</evidence>
<evidence type="ECO:0000313" key="5">
    <source>
        <dbReference type="Proteomes" id="UP000824633"/>
    </source>
</evidence>
<proteinExistence type="predicted"/>
<accession>A0ABM7T7Q6</accession>
<feature type="coiled-coil region" evidence="1">
    <location>
        <begin position="9"/>
        <end position="43"/>
    </location>
</feature>
<protein>
    <recommendedName>
        <fullName evidence="6">DUF1911 domain-containing protein</fullName>
    </recommendedName>
</protein>
<keyword evidence="1" id="KW-0175">Coiled coil</keyword>
<organism evidence="4 5">
    <name type="scientific">Clostridium gelidum</name>
    <dbReference type="NCBI Taxonomy" id="704125"/>
    <lineage>
        <taxon>Bacteria</taxon>
        <taxon>Bacillati</taxon>
        <taxon>Bacillota</taxon>
        <taxon>Clostridia</taxon>
        <taxon>Eubacteriales</taxon>
        <taxon>Clostridiaceae</taxon>
        <taxon>Clostridium</taxon>
    </lineage>
</organism>
<keyword evidence="5" id="KW-1185">Reference proteome</keyword>
<evidence type="ECO:0000313" key="4">
    <source>
        <dbReference type="EMBL" id="BCZ47456.1"/>
    </source>
</evidence>
<dbReference type="InterPro" id="IPR015025">
    <property type="entry name" value="PoNi_C"/>
</dbReference>
<dbReference type="InterPro" id="IPR015024">
    <property type="entry name" value="PoNi_N"/>
</dbReference>
<dbReference type="EMBL" id="AP024849">
    <property type="protein sequence ID" value="BCZ47456.1"/>
    <property type="molecule type" value="Genomic_DNA"/>
</dbReference>
<sequence>MLRDNLKSLEYFENQIANKEKYIQEEKKEIMELEQDIKNEIKRFPKDNKDIICSTYQNNAMYEMKKICALYSAGMPVEHLNQDFEYTIVCMENYGEHKIGYLYLLWMISLGILLETDKKNIKRLSKLVEKENIKDSVIDYLLYTSDIGWLKVTDIYYKENPYSKTKEIIELAQKDKNGASKRIQKYMQKEWFKGHYDYEWKNAHKEHGYVGLWSFETAALAKILEIDDASLIENNHYPYDLAHYKNVMKFKKVSISEFKHEYDSEEIEKAKAKEGIENNTELERIIPIKWHSFVNELIYDYKVLDDSNFYEKYKKPIGLDQIWFFFEEYKKENKEKNLLGSLIVFAMTEKGYILQLDYKEDIEDYYSNMKNYWRNSETKLIQFVLDNDQNYYAVVPKDANIEKMHEVTVTDVKEIK</sequence>
<dbReference type="Gene3D" id="1.10.3920.10">
    <property type="entry name" value="PA2201 C-terminal domain-like"/>
    <property type="match status" value="1"/>
</dbReference>
<dbReference type="Proteomes" id="UP000824633">
    <property type="component" value="Chromosome"/>
</dbReference>
<dbReference type="SUPFAM" id="SSF140731">
    <property type="entry name" value="PA2201 C-terminal domain-like"/>
    <property type="match status" value="1"/>
</dbReference>
<name>A0ABM7T7Q6_9CLOT</name>
<dbReference type="Pfam" id="PF08928">
    <property type="entry name" value="PoNi_N"/>
    <property type="match status" value="1"/>
</dbReference>
<feature type="domain" description="PoNi C-terminal" evidence="3">
    <location>
        <begin position="134"/>
        <end position="241"/>
    </location>
</feature>
<feature type="domain" description="PoNi N-terminal" evidence="2">
    <location>
        <begin position="3"/>
        <end position="125"/>
    </location>
</feature>
<reference evidence="5" key="1">
    <citation type="submission" date="2021-07" db="EMBL/GenBank/DDBJ databases">
        <title>Complete genome sequencing of a Clostridium isolate.</title>
        <authorList>
            <person name="Ueki A."/>
            <person name="Tonouchi A."/>
        </authorList>
    </citation>
    <scope>NUCLEOTIDE SEQUENCE [LARGE SCALE GENOMIC DNA]</scope>
    <source>
        <strain evidence="5">C5S11</strain>
    </source>
</reference>
<dbReference type="RefSeq" id="WP_224033793.1">
    <property type="nucleotide sequence ID" value="NZ_AP024849.1"/>
</dbReference>
<dbReference type="Pfam" id="PF08929">
    <property type="entry name" value="PoNi_C"/>
    <property type="match status" value="1"/>
</dbReference>
<dbReference type="InterPro" id="IPR028983">
    <property type="entry name" value="PA2201-like_C"/>
</dbReference>
<evidence type="ECO:0000259" key="2">
    <source>
        <dbReference type="Pfam" id="PF08928"/>
    </source>
</evidence>
<gene>
    <name evidence="4" type="ORF">psyc5s11_35230</name>
</gene>